<name>A0A8S1BGA9_ARCPL</name>
<dbReference type="AlphaFoldDB" id="A0A8S1BGA9"/>
<dbReference type="OrthoDB" id="7340997at2759"/>
<gene>
    <name evidence="2" type="ORF">APLA_LOCUS16794</name>
</gene>
<dbReference type="Proteomes" id="UP000494106">
    <property type="component" value="Unassembled WGS sequence"/>
</dbReference>
<dbReference type="GO" id="GO:0046785">
    <property type="term" value="P:microtubule polymerization"/>
    <property type="evidence" value="ECO:0007669"/>
    <property type="project" value="InterPro"/>
</dbReference>
<proteinExistence type="inferred from homology"/>
<dbReference type="EMBL" id="CADEBC010000602">
    <property type="protein sequence ID" value="CAB3258974.1"/>
    <property type="molecule type" value="Genomic_DNA"/>
</dbReference>
<accession>A0A8S1BGA9</accession>
<dbReference type="InterPro" id="IPR011992">
    <property type="entry name" value="EF-hand-dom_pair"/>
</dbReference>
<evidence type="ECO:0000313" key="3">
    <source>
        <dbReference type="Proteomes" id="UP000494106"/>
    </source>
</evidence>
<comment type="similarity">
    <text evidence="1">Belongs to the TPPP family.</text>
</comment>
<keyword evidence="3" id="KW-1185">Reference proteome</keyword>
<protein>
    <submittedName>
        <fullName evidence="2">Uncharacterized protein</fullName>
    </submittedName>
</protein>
<sequence>MEVVEKEATIDKQFTYFARLLDSNRSGTTMTLWRSDYWLRQADLMEDRRLTMTDTGVIWFKFGKTELTFNEWRQFLNELCETKNFDQEYVEDVLANCGIPSQVNEPQYRSFFDNYRPKLKLIY</sequence>
<reference evidence="2 3" key="1">
    <citation type="submission" date="2020-04" db="EMBL/GenBank/DDBJ databases">
        <authorList>
            <person name="Wallbank WR R."/>
            <person name="Pardo Diaz C."/>
            <person name="Kozak K."/>
            <person name="Martin S."/>
            <person name="Jiggins C."/>
            <person name="Moest M."/>
            <person name="Warren A I."/>
            <person name="Byers J.R.P. K."/>
            <person name="Montejo-Kovacevich G."/>
            <person name="Yen C E."/>
        </authorList>
    </citation>
    <scope>NUCLEOTIDE SEQUENCE [LARGE SCALE GENOMIC DNA]</scope>
</reference>
<dbReference type="Pfam" id="PF05517">
    <property type="entry name" value="p25-alpha"/>
    <property type="match status" value="1"/>
</dbReference>
<evidence type="ECO:0000313" key="2">
    <source>
        <dbReference type="EMBL" id="CAB3258974.1"/>
    </source>
</evidence>
<dbReference type="InterPro" id="IPR008907">
    <property type="entry name" value="TPP/p25"/>
</dbReference>
<dbReference type="SUPFAM" id="SSF47473">
    <property type="entry name" value="EF-hand"/>
    <property type="match status" value="1"/>
</dbReference>
<dbReference type="Gene3D" id="1.10.238.10">
    <property type="entry name" value="EF-hand"/>
    <property type="match status" value="1"/>
</dbReference>
<comment type="caution">
    <text evidence="2">The sequence shown here is derived from an EMBL/GenBank/DDBJ whole genome shotgun (WGS) entry which is preliminary data.</text>
</comment>
<dbReference type="GO" id="GO:0015631">
    <property type="term" value="F:tubulin binding"/>
    <property type="evidence" value="ECO:0007669"/>
    <property type="project" value="InterPro"/>
</dbReference>
<evidence type="ECO:0000256" key="1">
    <source>
        <dbReference type="ARBA" id="ARBA00010994"/>
    </source>
</evidence>
<organism evidence="2 3">
    <name type="scientific">Arctia plantaginis</name>
    <name type="common">Wood tiger moth</name>
    <name type="synonym">Phalaena plantaginis</name>
    <dbReference type="NCBI Taxonomy" id="874455"/>
    <lineage>
        <taxon>Eukaryota</taxon>
        <taxon>Metazoa</taxon>
        <taxon>Ecdysozoa</taxon>
        <taxon>Arthropoda</taxon>
        <taxon>Hexapoda</taxon>
        <taxon>Insecta</taxon>
        <taxon>Pterygota</taxon>
        <taxon>Neoptera</taxon>
        <taxon>Endopterygota</taxon>
        <taxon>Lepidoptera</taxon>
        <taxon>Glossata</taxon>
        <taxon>Ditrysia</taxon>
        <taxon>Noctuoidea</taxon>
        <taxon>Erebidae</taxon>
        <taxon>Arctiinae</taxon>
        <taxon>Arctia</taxon>
    </lineage>
</organism>